<feature type="domain" description="FAD dependent oxidoreductase" evidence="2">
    <location>
        <begin position="43"/>
        <end position="415"/>
    </location>
</feature>
<organism evidence="3">
    <name type="scientific">Bionectria ochroleuca</name>
    <name type="common">Gliocladium roseum</name>
    <dbReference type="NCBI Taxonomy" id="29856"/>
    <lineage>
        <taxon>Eukaryota</taxon>
        <taxon>Fungi</taxon>
        <taxon>Dikarya</taxon>
        <taxon>Ascomycota</taxon>
        <taxon>Pezizomycotina</taxon>
        <taxon>Sordariomycetes</taxon>
        <taxon>Hypocreomycetidae</taxon>
        <taxon>Hypocreales</taxon>
        <taxon>Bionectriaceae</taxon>
        <taxon>Clonostachys</taxon>
    </lineage>
</organism>
<dbReference type="Pfam" id="PF01266">
    <property type="entry name" value="DAO"/>
    <property type="match status" value="1"/>
</dbReference>
<evidence type="ECO:0000313" key="4">
    <source>
        <dbReference type="EMBL" id="KAF9746092.1"/>
    </source>
</evidence>
<dbReference type="Gene3D" id="3.30.9.10">
    <property type="entry name" value="D-Amino Acid Oxidase, subunit A, domain 2"/>
    <property type="match status" value="1"/>
</dbReference>
<dbReference type="PANTHER" id="PTHR13847:SF279">
    <property type="entry name" value="FAD DEPENDENT OXIDOREDUCTASE DOMAIN-CONTAINING PROTEIN-RELATED"/>
    <property type="match status" value="1"/>
</dbReference>
<dbReference type="GO" id="GO:0005737">
    <property type="term" value="C:cytoplasm"/>
    <property type="evidence" value="ECO:0007669"/>
    <property type="project" value="TreeGrafter"/>
</dbReference>
<dbReference type="Gene3D" id="3.50.50.60">
    <property type="entry name" value="FAD/NAD(P)-binding domain"/>
    <property type="match status" value="1"/>
</dbReference>
<evidence type="ECO:0000313" key="3">
    <source>
        <dbReference type="EMBL" id="CEO50331.1"/>
    </source>
</evidence>
<proteinExistence type="predicted"/>
<evidence type="ECO:0000256" key="1">
    <source>
        <dbReference type="SAM" id="MobiDB-lite"/>
    </source>
</evidence>
<reference evidence="3" key="1">
    <citation type="submission" date="2015-01" db="EMBL/GenBank/DDBJ databases">
        <authorList>
            <person name="Durling Mikael"/>
        </authorList>
    </citation>
    <scope>NUCLEOTIDE SEQUENCE</scope>
</reference>
<accession>A0A0B7K6N3</accession>
<dbReference type="SUPFAM" id="SSF51905">
    <property type="entry name" value="FAD/NAD(P)-binding domain"/>
    <property type="match status" value="1"/>
</dbReference>
<gene>
    <name evidence="3" type="ORF">BN869_000006389_1</name>
    <name evidence="4" type="ORF">IM811_004393</name>
</gene>
<reference evidence="4" key="2">
    <citation type="submission" date="2020-10" db="EMBL/GenBank/DDBJ databases">
        <title>High-Quality Genome Resource of Clonostachys rosea strain S41 by Oxford Nanopore Long-Read Sequencing.</title>
        <authorList>
            <person name="Wang H."/>
        </authorList>
    </citation>
    <scope>NUCLEOTIDE SEQUENCE</scope>
    <source>
        <strain evidence="4">S41</strain>
    </source>
</reference>
<sequence length="466" mass="51273">MTNKQTETGKTAPVGNPVPSFWNADPRPLDDFRSTKDLPSEIDIVIIGSGIAGVGTAYHLLQDTSFKASIAILEARDPCSGATGRNGGHVKPDAFLNVPRNAKIYGAAAAAELAAFEASHVYAVKDLVEREGLDCDFNITRALDVFLNPGHAKQTEASYRELVKAGIVDLHDTSFTPKKDAERVSGVKGAQCCFSYTAAHLWPSKMIHQLLQMLLNKDVKLYSHTPVSSISGTPDENGRWTVTTSRGLIKAPKVIYATNGYTGELLPEYSRSIVPIRGICSHISSTKGADTPHLVNTYGIRFDARNNDYLIPRPDGSIIVGGARQRFWHNKGRWYGTVRDDELVDEAVSYFDDYMQRHFRGWEDSGAKVNTVWTGIMGYSADFMPHVGEIPEKPGQFIIAGFTGHGMPQILLSTKGLASMVRDGVPFENSGLPRIFKTTKARISTKRSLMEENLDPLWRTGRKSKL</sequence>
<dbReference type="PANTHER" id="PTHR13847">
    <property type="entry name" value="SARCOSINE DEHYDROGENASE-RELATED"/>
    <property type="match status" value="1"/>
</dbReference>
<dbReference type="InterPro" id="IPR036188">
    <property type="entry name" value="FAD/NAD-bd_sf"/>
</dbReference>
<dbReference type="AlphaFoldDB" id="A0A0B7K6N3"/>
<name>A0A0B7K6N3_BIOOC</name>
<protein>
    <recommendedName>
        <fullName evidence="2">FAD dependent oxidoreductase domain-containing protein</fullName>
    </recommendedName>
</protein>
<dbReference type="Proteomes" id="UP000616885">
    <property type="component" value="Unassembled WGS sequence"/>
</dbReference>
<dbReference type="InterPro" id="IPR006076">
    <property type="entry name" value="FAD-dep_OxRdtase"/>
</dbReference>
<evidence type="ECO:0000259" key="2">
    <source>
        <dbReference type="Pfam" id="PF01266"/>
    </source>
</evidence>
<feature type="region of interest" description="Disordered" evidence="1">
    <location>
        <begin position="1"/>
        <end position="26"/>
    </location>
</feature>
<dbReference type="EMBL" id="JADCTT010000012">
    <property type="protein sequence ID" value="KAF9746092.1"/>
    <property type="molecule type" value="Genomic_DNA"/>
</dbReference>
<dbReference type="EMBL" id="CDPU01000018">
    <property type="protein sequence ID" value="CEO50331.1"/>
    <property type="molecule type" value="Genomic_DNA"/>
</dbReference>